<dbReference type="GO" id="GO:0000160">
    <property type="term" value="P:phosphorelay signal transduction system"/>
    <property type="evidence" value="ECO:0007669"/>
    <property type="project" value="UniProtKB-KW"/>
</dbReference>
<dbReference type="InterPro" id="IPR027417">
    <property type="entry name" value="P-loop_NTPase"/>
</dbReference>
<evidence type="ECO:0000256" key="1">
    <source>
        <dbReference type="ARBA" id="ARBA00005820"/>
    </source>
</evidence>
<dbReference type="CDD" id="cd15831">
    <property type="entry name" value="BTAD"/>
    <property type="match status" value="1"/>
</dbReference>
<dbReference type="AlphaFoldDB" id="A0A4Y3RSW6"/>
<comment type="similarity">
    <text evidence="1">Belongs to the AfsR/DnrI/RedD regulatory family.</text>
</comment>
<dbReference type="SUPFAM" id="SSF48452">
    <property type="entry name" value="TPR-like"/>
    <property type="match status" value="2"/>
</dbReference>
<organism evidence="7 8">
    <name type="scientific">Streptomyces gardneri</name>
    <dbReference type="NCBI Taxonomy" id="66892"/>
    <lineage>
        <taxon>Bacteria</taxon>
        <taxon>Bacillati</taxon>
        <taxon>Actinomycetota</taxon>
        <taxon>Actinomycetes</taxon>
        <taxon>Kitasatosporales</taxon>
        <taxon>Streptomycetaceae</taxon>
        <taxon>Streptomyces</taxon>
    </lineage>
</organism>
<dbReference type="PRINTS" id="PR00364">
    <property type="entry name" value="DISEASERSIST"/>
</dbReference>
<evidence type="ECO:0000256" key="2">
    <source>
        <dbReference type="ARBA" id="ARBA00023012"/>
    </source>
</evidence>
<evidence type="ECO:0000313" key="7">
    <source>
        <dbReference type="EMBL" id="GEB58990.1"/>
    </source>
</evidence>
<dbReference type="OrthoDB" id="499349at2"/>
<dbReference type="SMART" id="SM00862">
    <property type="entry name" value="Trans_reg_C"/>
    <property type="match status" value="1"/>
</dbReference>
<keyword evidence="2" id="KW-0902">Two-component regulatory system</keyword>
<feature type="domain" description="OmpR/PhoB-type" evidence="6">
    <location>
        <begin position="1"/>
        <end position="96"/>
    </location>
</feature>
<evidence type="ECO:0000256" key="5">
    <source>
        <dbReference type="SAM" id="MobiDB-lite"/>
    </source>
</evidence>
<sequence length="1173" mass="122716">MRFAVLGETSVRTEDGQPVRVPELKVRALLAALLVDAGRPVAAYRLVDDLWGDEPPGSPLRALQAKVSQLRRALDEAEPGGRELVVTRAPGYLLAVPEGALDAHRFAALTAQARDAAEPRARAELLGEALSLWRGPAFADFAAEPFARAAADRLEEERLSARETLAETRLLLGEHDLLVGELVELVARHPLRERLRAVQLRALYRAGRQGEALAGYEELRALLADELGLDPSPELAALHTAMLRQDADLSLPAPVQAPIPASVAVPMPMPVPVPASVPASVPAPLSAPSPAGGSARGNLPVPLSGIVGRDEAVAEVTGLLRERRLVTLTGPGGVGKTRLAVEAARQVEEAFPDGAWLVEFAGAGGELAEVVAAALELRDDGVWGLRPDGQRPPTTAERLAEVLRGRRALLVLDNCEHVVDEAASLAELLLRAAPGLVVLTTSQEPLALAGETLWAVEPLDADGAVALFTARATASSPGITLDASAREAVRGICRRLDGIPLALELAATRVRALGVHGLLERLDDRFRLLDAGLRGAPARQQTLRAVIDWSWDLLSAPERTVLRRLAVHAEGCTLAAAEWVCAGEGGDPAAGDAAADARTERTDVAVADVLGLLVRLVDRSLVVAVDGPEGPRYRLLESVAAYCLERLRDEGETEAVRERHLAYYLRVAEEAGPALRGPDQRRRLAHLDAETPNLRAALDRALAATGGAGPGAGAALRLVDALAWYWIMRGRLGEALRSATAALRAHPAGGEAEAPGLAALRARVGVWRTGLAVMGGDGTDRRHRITDALAAYDAAVTDAAVTDAAVTGAAVTDTALTGTVGPTDATDATRPSSTAPTPTPTYESAAGRPWARWFLAHALCGTGSQVEGGELTGSALDGFRAHGDRWGEAAALADRSVQLLLRGDVTGAEADAARSDALFAELGDACSRLWTVYPLATAAEIHGAYERADRLKRAGLAAAESFGLTTEVPDLLAGLGRTALLRGDLAECRTYHEAARDRAAEVGFRAGEINAVLGLGLGARREGLHEEAERHMRQVLDWHRSVGLDSANALILAELGFSALARGDLAQALKLQEEGYGTALTSGDPRAVALALEGLASAHAPAGRARGAALLLGAAAALRASTGAPLPPAERVDVDRTEAAARAALGEEAFATAFAHGGSLAHDTAVREAAHGS</sequence>
<dbReference type="PANTHER" id="PTHR47691:SF3">
    <property type="entry name" value="HTH-TYPE TRANSCRIPTIONAL REGULATOR RV0890C-RELATED"/>
    <property type="match status" value="1"/>
</dbReference>
<feature type="compositionally biased region" description="Low complexity" evidence="5">
    <location>
        <begin position="817"/>
        <end position="836"/>
    </location>
</feature>
<accession>A0A4Y3RSW6</accession>
<gene>
    <name evidence="7" type="ORF">SGA01_45950</name>
</gene>
<proteinExistence type="inferred from homology"/>
<dbReference type="Pfam" id="PF00486">
    <property type="entry name" value="Trans_reg_C"/>
    <property type="match status" value="1"/>
</dbReference>
<evidence type="ECO:0000256" key="3">
    <source>
        <dbReference type="ARBA" id="ARBA00023125"/>
    </source>
</evidence>
<evidence type="ECO:0000259" key="6">
    <source>
        <dbReference type="PROSITE" id="PS51755"/>
    </source>
</evidence>
<dbReference type="SUPFAM" id="SSF46894">
    <property type="entry name" value="C-terminal effector domain of the bipartite response regulators"/>
    <property type="match status" value="1"/>
</dbReference>
<dbReference type="EMBL" id="BJMN01000029">
    <property type="protein sequence ID" value="GEB58990.1"/>
    <property type="molecule type" value="Genomic_DNA"/>
</dbReference>
<dbReference type="Pfam" id="PF00931">
    <property type="entry name" value="NB-ARC"/>
    <property type="match status" value="1"/>
</dbReference>
<dbReference type="RefSeq" id="WP_141298253.1">
    <property type="nucleotide sequence ID" value="NZ_BJMN01000029.1"/>
</dbReference>
<reference evidence="7 8" key="1">
    <citation type="submission" date="2019-06" db="EMBL/GenBank/DDBJ databases">
        <title>Whole genome shotgun sequence of Streptomyces gardneri NBRC 12865.</title>
        <authorList>
            <person name="Hosoyama A."/>
            <person name="Uohara A."/>
            <person name="Ohji S."/>
            <person name="Ichikawa N."/>
        </authorList>
    </citation>
    <scope>NUCLEOTIDE SEQUENCE [LARGE SCALE GENOMIC DNA]</scope>
    <source>
        <strain evidence="7 8">NBRC 12865</strain>
    </source>
</reference>
<dbReference type="InterPro" id="IPR005158">
    <property type="entry name" value="BTAD"/>
</dbReference>
<dbReference type="InterPro" id="IPR001867">
    <property type="entry name" value="OmpR/PhoB-type_DNA-bd"/>
</dbReference>
<dbReference type="GO" id="GO:0003677">
    <property type="term" value="F:DNA binding"/>
    <property type="evidence" value="ECO:0007669"/>
    <property type="project" value="UniProtKB-UniRule"/>
</dbReference>
<dbReference type="InterPro" id="IPR002182">
    <property type="entry name" value="NB-ARC"/>
</dbReference>
<name>A0A4Y3RSW6_9ACTN</name>
<dbReference type="InterPro" id="IPR011990">
    <property type="entry name" value="TPR-like_helical_dom_sf"/>
</dbReference>
<evidence type="ECO:0000256" key="4">
    <source>
        <dbReference type="PROSITE-ProRule" id="PRU01091"/>
    </source>
</evidence>
<dbReference type="InterPro" id="IPR016032">
    <property type="entry name" value="Sig_transdc_resp-reg_C-effctor"/>
</dbReference>
<comment type="caution">
    <text evidence="7">The sequence shown here is derived from an EMBL/GenBank/DDBJ whole genome shotgun (WGS) entry which is preliminary data.</text>
</comment>
<dbReference type="GO" id="GO:0043531">
    <property type="term" value="F:ADP binding"/>
    <property type="evidence" value="ECO:0007669"/>
    <property type="project" value="InterPro"/>
</dbReference>
<dbReference type="Gene3D" id="3.40.50.300">
    <property type="entry name" value="P-loop containing nucleotide triphosphate hydrolases"/>
    <property type="match status" value="1"/>
</dbReference>
<dbReference type="SMART" id="SM01043">
    <property type="entry name" value="BTAD"/>
    <property type="match status" value="1"/>
</dbReference>
<feature type="region of interest" description="Disordered" evidence="5">
    <location>
        <begin position="817"/>
        <end position="844"/>
    </location>
</feature>
<dbReference type="Gene3D" id="1.10.10.10">
    <property type="entry name" value="Winged helix-like DNA-binding domain superfamily/Winged helix DNA-binding domain"/>
    <property type="match status" value="1"/>
</dbReference>
<dbReference type="PROSITE" id="PS51755">
    <property type="entry name" value="OMPR_PHOB"/>
    <property type="match status" value="1"/>
</dbReference>
<dbReference type="Gene3D" id="1.25.40.10">
    <property type="entry name" value="Tetratricopeptide repeat domain"/>
    <property type="match status" value="2"/>
</dbReference>
<dbReference type="PANTHER" id="PTHR47691">
    <property type="entry name" value="REGULATOR-RELATED"/>
    <property type="match status" value="1"/>
</dbReference>
<feature type="DNA-binding region" description="OmpR/PhoB-type" evidence="4">
    <location>
        <begin position="1"/>
        <end position="96"/>
    </location>
</feature>
<keyword evidence="3 4" id="KW-0238">DNA-binding</keyword>
<protein>
    <recommendedName>
        <fullName evidence="6">OmpR/PhoB-type domain-containing protein</fullName>
    </recommendedName>
</protein>
<keyword evidence="8" id="KW-1185">Reference proteome</keyword>
<dbReference type="InterPro" id="IPR036388">
    <property type="entry name" value="WH-like_DNA-bd_sf"/>
</dbReference>
<dbReference type="GO" id="GO:0006355">
    <property type="term" value="P:regulation of DNA-templated transcription"/>
    <property type="evidence" value="ECO:0007669"/>
    <property type="project" value="InterPro"/>
</dbReference>
<evidence type="ECO:0000313" key="8">
    <source>
        <dbReference type="Proteomes" id="UP000315226"/>
    </source>
</evidence>
<dbReference type="SUPFAM" id="SSF52540">
    <property type="entry name" value="P-loop containing nucleoside triphosphate hydrolases"/>
    <property type="match status" value="1"/>
</dbReference>
<dbReference type="Proteomes" id="UP000315226">
    <property type="component" value="Unassembled WGS sequence"/>
</dbReference>
<dbReference type="Pfam" id="PF03704">
    <property type="entry name" value="BTAD"/>
    <property type="match status" value="1"/>
</dbReference>